<evidence type="ECO:0000313" key="3">
    <source>
        <dbReference type="Proteomes" id="UP001066276"/>
    </source>
</evidence>
<evidence type="ECO:0000256" key="1">
    <source>
        <dbReference type="SAM" id="SignalP"/>
    </source>
</evidence>
<dbReference type="EMBL" id="JANPWB010000011">
    <property type="protein sequence ID" value="KAJ1131138.1"/>
    <property type="molecule type" value="Genomic_DNA"/>
</dbReference>
<sequence length="166" mass="19062">MKITGPKMPTFKVLLLFLLVSATEPCIFCWKDIAANFDRDVTLFLEANWPVPLLKDTLSMTHNIFLSERAEVKNKAINYIDREQMERETGALLKEIHKVIPALMAEMDRDQAIAKERLIRLRNDYLDKLKSRSTDLTKEGACIVLHVMMFLLRCTGKGQRGALRPV</sequence>
<dbReference type="Proteomes" id="UP001066276">
    <property type="component" value="Chromosome 7"/>
</dbReference>
<reference evidence="2" key="1">
    <citation type="journal article" date="2022" name="bioRxiv">
        <title>Sequencing and chromosome-scale assembly of the giantPleurodeles waltlgenome.</title>
        <authorList>
            <person name="Brown T."/>
            <person name="Elewa A."/>
            <person name="Iarovenko S."/>
            <person name="Subramanian E."/>
            <person name="Araus A.J."/>
            <person name="Petzold A."/>
            <person name="Susuki M."/>
            <person name="Suzuki K.-i.T."/>
            <person name="Hayashi T."/>
            <person name="Toyoda A."/>
            <person name="Oliveira C."/>
            <person name="Osipova E."/>
            <person name="Leigh N.D."/>
            <person name="Simon A."/>
            <person name="Yun M.H."/>
        </authorList>
    </citation>
    <scope>NUCLEOTIDE SEQUENCE</scope>
    <source>
        <strain evidence="2">20211129_DDA</strain>
        <tissue evidence="2">Liver</tissue>
    </source>
</reference>
<evidence type="ECO:0000313" key="2">
    <source>
        <dbReference type="EMBL" id="KAJ1131138.1"/>
    </source>
</evidence>
<feature type="chain" id="PRO_5043597020" evidence="1">
    <location>
        <begin position="26"/>
        <end position="166"/>
    </location>
</feature>
<gene>
    <name evidence="2" type="ORF">NDU88_009481</name>
</gene>
<keyword evidence="3" id="KW-1185">Reference proteome</keyword>
<keyword evidence="1" id="KW-0732">Signal</keyword>
<proteinExistence type="predicted"/>
<comment type="caution">
    <text evidence="2">The sequence shown here is derived from an EMBL/GenBank/DDBJ whole genome shotgun (WGS) entry which is preliminary data.</text>
</comment>
<name>A0AAV7PSB8_PLEWA</name>
<organism evidence="2 3">
    <name type="scientific">Pleurodeles waltl</name>
    <name type="common">Iberian ribbed newt</name>
    <dbReference type="NCBI Taxonomy" id="8319"/>
    <lineage>
        <taxon>Eukaryota</taxon>
        <taxon>Metazoa</taxon>
        <taxon>Chordata</taxon>
        <taxon>Craniata</taxon>
        <taxon>Vertebrata</taxon>
        <taxon>Euteleostomi</taxon>
        <taxon>Amphibia</taxon>
        <taxon>Batrachia</taxon>
        <taxon>Caudata</taxon>
        <taxon>Salamandroidea</taxon>
        <taxon>Salamandridae</taxon>
        <taxon>Pleurodelinae</taxon>
        <taxon>Pleurodeles</taxon>
    </lineage>
</organism>
<dbReference type="AlphaFoldDB" id="A0AAV7PSB8"/>
<accession>A0AAV7PSB8</accession>
<feature type="signal peptide" evidence="1">
    <location>
        <begin position="1"/>
        <end position="25"/>
    </location>
</feature>
<protein>
    <submittedName>
        <fullName evidence="2">Uncharacterized protein</fullName>
    </submittedName>
</protein>